<dbReference type="EMBL" id="JAHHDY010000018">
    <property type="protein sequence ID" value="MBT3142818.1"/>
    <property type="molecule type" value="Genomic_DNA"/>
</dbReference>
<keyword evidence="6" id="KW-0106">Calcium</keyword>
<dbReference type="PANTHER" id="PTHR42693:SF42">
    <property type="entry name" value="ARYLSULFATASE G"/>
    <property type="match status" value="1"/>
</dbReference>
<accession>A0ABS5WUJ8</accession>
<evidence type="ECO:0000256" key="7">
    <source>
        <dbReference type="SAM" id="SignalP"/>
    </source>
</evidence>
<reference evidence="9 10" key="1">
    <citation type="submission" date="2021-05" db="EMBL/GenBank/DDBJ databases">
        <title>Draft genomes of marine bacteria isolated from model chitin particles.</title>
        <authorList>
            <person name="Datta M.S."/>
            <person name="Schwartzman J.A."/>
            <person name="Cordero O."/>
        </authorList>
    </citation>
    <scope>NUCLEOTIDE SEQUENCE [LARGE SCALE GENOMIC DNA]</scope>
    <source>
        <strain evidence="9 10">4E07</strain>
    </source>
</reference>
<dbReference type="Gene3D" id="3.40.720.10">
    <property type="entry name" value="Alkaline Phosphatase, subunit A"/>
    <property type="match status" value="1"/>
</dbReference>
<dbReference type="RefSeq" id="WP_215194077.1">
    <property type="nucleotide sequence ID" value="NZ_JAHHDY010000018.1"/>
</dbReference>
<dbReference type="Proteomes" id="UP000763802">
    <property type="component" value="Unassembled WGS sequence"/>
</dbReference>
<proteinExistence type="inferred from homology"/>
<dbReference type="InterPro" id="IPR050738">
    <property type="entry name" value="Sulfatase"/>
</dbReference>
<comment type="cofactor">
    <cofactor evidence="1">
        <name>Ca(2+)</name>
        <dbReference type="ChEBI" id="CHEBI:29108"/>
    </cofactor>
</comment>
<sequence length="574" mass="63507">MRVLPFLGSFVALIIGATSILAEEAAVVHDAEYYILEAQNGKVWEVEDGELDKKLAELKEKYGTTPNLIHLMWDDQPFGAVGIPAMQQLRGFETPNLNQMASEGLLFTRMYTEPSCTPTRAAAWTGQYAIRSGMYSVGFPVEYEGFAAENITIAEVLSDAGYSTGFFGKLHLGDIEETYPHNQGYDEAFTALYNQAVSLWNTHAEAANAVVGLKSELLAENRYQKDETFVRDGYVFYIEGEKGGPTREWCGIEAECYRKFDIEARDRTFDFITRNAEAGKPFYAAWWPLWTSFLPEAPKETLQRGLVAESYHKYLDPDVGQLMALLHDLGIAENTLVIAMSDNGPMTHNPPAGAGLGEGPFRGGKGDYLEGGVRVSAQAWWPGMIEGGRIAGDIVHVTDLFTTFARLAGALDHIPTDRVIDGVDQTSLLLNGDGFSRRDNVMIYSGPVLGASVKDHYKTHWLSSSTQALGGLTSVYDLYNDHREENPIVVGGFHFKEPFRRMRARHEMWIQKYPHIPRAHGPAYGGIENARPETVALSEAPEALKNLPFGMLDYIEQLPNLPFDPSGDVGIGGN</sequence>
<evidence type="ECO:0000256" key="3">
    <source>
        <dbReference type="ARBA" id="ARBA00022723"/>
    </source>
</evidence>
<feature type="chain" id="PRO_5045482124" evidence="7">
    <location>
        <begin position="23"/>
        <end position="574"/>
    </location>
</feature>
<keyword evidence="10" id="KW-1185">Reference proteome</keyword>
<dbReference type="SUPFAM" id="SSF53649">
    <property type="entry name" value="Alkaline phosphatase-like"/>
    <property type="match status" value="1"/>
</dbReference>
<dbReference type="Gene3D" id="3.30.1120.10">
    <property type="match status" value="1"/>
</dbReference>
<evidence type="ECO:0000256" key="1">
    <source>
        <dbReference type="ARBA" id="ARBA00001913"/>
    </source>
</evidence>
<keyword evidence="3" id="KW-0479">Metal-binding</keyword>
<dbReference type="Pfam" id="PF00884">
    <property type="entry name" value="Sulfatase"/>
    <property type="match status" value="1"/>
</dbReference>
<protein>
    <submittedName>
        <fullName evidence="9">Sulfatase-like hydrolase/transferase</fullName>
    </submittedName>
</protein>
<dbReference type="InterPro" id="IPR000917">
    <property type="entry name" value="Sulfatase_N"/>
</dbReference>
<comment type="similarity">
    <text evidence="2">Belongs to the sulfatase family.</text>
</comment>
<feature type="domain" description="Sulfatase N-terminal" evidence="8">
    <location>
        <begin position="66"/>
        <end position="410"/>
    </location>
</feature>
<dbReference type="PANTHER" id="PTHR42693">
    <property type="entry name" value="ARYLSULFATASE FAMILY MEMBER"/>
    <property type="match status" value="1"/>
</dbReference>
<name>A0ABS5WUJ8_9RHOB</name>
<evidence type="ECO:0000256" key="5">
    <source>
        <dbReference type="ARBA" id="ARBA00022801"/>
    </source>
</evidence>
<organism evidence="9 10">
    <name type="scientific">Falsiruegeria litorea</name>
    <dbReference type="NCBI Taxonomy" id="1280831"/>
    <lineage>
        <taxon>Bacteria</taxon>
        <taxon>Pseudomonadati</taxon>
        <taxon>Pseudomonadota</taxon>
        <taxon>Alphaproteobacteria</taxon>
        <taxon>Rhodobacterales</taxon>
        <taxon>Roseobacteraceae</taxon>
        <taxon>Falsiruegeria</taxon>
    </lineage>
</organism>
<evidence type="ECO:0000313" key="10">
    <source>
        <dbReference type="Proteomes" id="UP000763802"/>
    </source>
</evidence>
<evidence type="ECO:0000256" key="6">
    <source>
        <dbReference type="ARBA" id="ARBA00022837"/>
    </source>
</evidence>
<evidence type="ECO:0000259" key="8">
    <source>
        <dbReference type="Pfam" id="PF00884"/>
    </source>
</evidence>
<comment type="caution">
    <text evidence="9">The sequence shown here is derived from an EMBL/GenBank/DDBJ whole genome shotgun (WGS) entry which is preliminary data.</text>
</comment>
<keyword evidence="5" id="KW-0378">Hydrolase</keyword>
<feature type="signal peptide" evidence="7">
    <location>
        <begin position="1"/>
        <end position="22"/>
    </location>
</feature>
<evidence type="ECO:0000256" key="2">
    <source>
        <dbReference type="ARBA" id="ARBA00008779"/>
    </source>
</evidence>
<evidence type="ECO:0000256" key="4">
    <source>
        <dbReference type="ARBA" id="ARBA00022729"/>
    </source>
</evidence>
<dbReference type="InterPro" id="IPR017850">
    <property type="entry name" value="Alkaline_phosphatase_core_sf"/>
</dbReference>
<keyword evidence="4 7" id="KW-0732">Signal</keyword>
<evidence type="ECO:0000313" key="9">
    <source>
        <dbReference type="EMBL" id="MBT3142818.1"/>
    </source>
</evidence>
<gene>
    <name evidence="9" type="ORF">KL867_17240</name>
</gene>